<proteinExistence type="predicted"/>
<keyword evidence="1" id="KW-0812">Transmembrane</keyword>
<keyword evidence="1" id="KW-1133">Transmembrane helix</keyword>
<gene>
    <name evidence="2" type="ORF">HDA37_002459</name>
</gene>
<name>A0A852W5X7_PSEA5</name>
<protein>
    <submittedName>
        <fullName evidence="2">Integral membrane protein (TIGR02206 family)</fullName>
    </submittedName>
</protein>
<evidence type="ECO:0000313" key="2">
    <source>
        <dbReference type="EMBL" id="NYG02174.1"/>
    </source>
</evidence>
<accession>A0A852W5X7</accession>
<keyword evidence="1" id="KW-0472">Membrane</keyword>
<feature type="transmembrane region" description="Helical" evidence="1">
    <location>
        <begin position="160"/>
        <end position="180"/>
    </location>
</feature>
<dbReference type="InterPro" id="IPR011737">
    <property type="entry name" value="CHP02206_TP0381"/>
</dbReference>
<dbReference type="Proteomes" id="UP000549695">
    <property type="component" value="Unassembled WGS sequence"/>
</dbReference>
<keyword evidence="3" id="KW-1185">Reference proteome</keyword>
<organism evidence="2 3">
    <name type="scientific">Pseudonocardia alni</name>
    <name type="common">Amycolata alni</name>
    <dbReference type="NCBI Taxonomy" id="33907"/>
    <lineage>
        <taxon>Bacteria</taxon>
        <taxon>Bacillati</taxon>
        <taxon>Actinomycetota</taxon>
        <taxon>Actinomycetes</taxon>
        <taxon>Pseudonocardiales</taxon>
        <taxon>Pseudonocardiaceae</taxon>
        <taxon>Pseudonocardia</taxon>
    </lineage>
</organism>
<feature type="transmembrane region" description="Helical" evidence="1">
    <location>
        <begin position="12"/>
        <end position="31"/>
    </location>
</feature>
<feature type="transmembrane region" description="Helical" evidence="1">
    <location>
        <begin position="43"/>
        <end position="61"/>
    </location>
</feature>
<evidence type="ECO:0000256" key="1">
    <source>
        <dbReference type="SAM" id="Phobius"/>
    </source>
</evidence>
<sequence length="234" mass="25608">MGDTGVFVPYGATHWAALTVGVLGAVALVALGRRLRGTPAEPGVSRAFAVVVVVLLVPLQLRLLTPQTFDVHISLPLQLSDLSWVTAAVALWTRRWWACAPLYYWGLTLTPQALLTPATDSPDFPHVAFLHFWALHLLVTWAAVYLTWGAGVRPTWRGMAVTLAATIAWATVVLPFNLAAGTNYGFLAHKPSNASALDLLGPWPVYLVVEFVLVAVGWAVITWPWTRRREREPA</sequence>
<feature type="transmembrane region" description="Helical" evidence="1">
    <location>
        <begin position="200"/>
        <end position="221"/>
    </location>
</feature>
<comment type="caution">
    <text evidence="2">The sequence shown here is derived from an EMBL/GenBank/DDBJ whole genome shotgun (WGS) entry which is preliminary data.</text>
</comment>
<dbReference type="GeneID" id="98052219"/>
<dbReference type="RefSeq" id="WP_179761161.1">
    <property type="nucleotide sequence ID" value="NZ_BAAAJZ010000001.1"/>
</dbReference>
<dbReference type="NCBIfam" id="TIGR02206">
    <property type="entry name" value="intg_mem_TP0381"/>
    <property type="match status" value="1"/>
</dbReference>
<feature type="transmembrane region" description="Helical" evidence="1">
    <location>
        <begin position="128"/>
        <end position="148"/>
    </location>
</feature>
<dbReference type="AlphaFoldDB" id="A0A852W5X7"/>
<dbReference type="Pfam" id="PF14808">
    <property type="entry name" value="TMEM164"/>
    <property type="match status" value="1"/>
</dbReference>
<reference evidence="2 3" key="1">
    <citation type="submission" date="2020-07" db="EMBL/GenBank/DDBJ databases">
        <title>Sequencing the genomes of 1000 actinobacteria strains.</title>
        <authorList>
            <person name="Klenk H.-P."/>
        </authorList>
    </citation>
    <scope>NUCLEOTIDE SEQUENCE [LARGE SCALE GENOMIC DNA]</scope>
    <source>
        <strain evidence="2 3">DSM 44749</strain>
    </source>
</reference>
<evidence type="ECO:0000313" key="3">
    <source>
        <dbReference type="Proteomes" id="UP000549695"/>
    </source>
</evidence>
<dbReference type="EMBL" id="JACCCZ010000001">
    <property type="protein sequence ID" value="NYG02174.1"/>
    <property type="molecule type" value="Genomic_DNA"/>
</dbReference>